<evidence type="ECO:0000256" key="8">
    <source>
        <dbReference type="SAM" id="MobiDB-lite"/>
    </source>
</evidence>
<dbReference type="SUPFAM" id="SSF57701">
    <property type="entry name" value="Zn2/Cys6 DNA-binding domain"/>
    <property type="match status" value="1"/>
</dbReference>
<comment type="subcellular location">
    <subcellularLocation>
        <location evidence="1">Nucleus</location>
    </subcellularLocation>
</comment>
<dbReference type="PROSITE" id="PS00463">
    <property type="entry name" value="ZN2_CY6_FUNGAL_1"/>
    <property type="match status" value="1"/>
</dbReference>
<keyword evidence="5" id="KW-0238">DNA-binding</keyword>
<keyword evidence="7" id="KW-0539">Nucleus</keyword>
<evidence type="ECO:0000256" key="6">
    <source>
        <dbReference type="ARBA" id="ARBA00023163"/>
    </source>
</evidence>
<evidence type="ECO:0000256" key="7">
    <source>
        <dbReference type="ARBA" id="ARBA00023242"/>
    </source>
</evidence>
<evidence type="ECO:0000256" key="4">
    <source>
        <dbReference type="ARBA" id="ARBA00023015"/>
    </source>
</evidence>
<dbReference type="Gene3D" id="4.10.240.10">
    <property type="entry name" value="Zn(2)-C6 fungal-type DNA-binding domain"/>
    <property type="match status" value="1"/>
</dbReference>
<dbReference type="GO" id="GO:0043565">
    <property type="term" value="F:sequence-specific DNA binding"/>
    <property type="evidence" value="ECO:0007669"/>
    <property type="project" value="TreeGrafter"/>
</dbReference>
<keyword evidence="2" id="KW-0479">Metal-binding</keyword>
<dbReference type="Pfam" id="PF00172">
    <property type="entry name" value="Zn_clus"/>
    <property type="match status" value="1"/>
</dbReference>
<evidence type="ECO:0000256" key="3">
    <source>
        <dbReference type="ARBA" id="ARBA00022833"/>
    </source>
</evidence>
<feature type="compositionally biased region" description="Pro residues" evidence="8">
    <location>
        <begin position="19"/>
        <end position="29"/>
    </location>
</feature>
<reference evidence="10 11" key="1">
    <citation type="submission" date="2014-06" db="EMBL/GenBank/DDBJ databases">
        <title>Evolutionary Origins and Diversification of the Mycorrhizal Mutualists.</title>
        <authorList>
            <consortium name="DOE Joint Genome Institute"/>
            <consortium name="Mycorrhizal Genomics Consortium"/>
            <person name="Kohler A."/>
            <person name="Kuo A."/>
            <person name="Nagy L.G."/>
            <person name="Floudas D."/>
            <person name="Copeland A."/>
            <person name="Barry K.W."/>
            <person name="Cichocki N."/>
            <person name="Veneault-Fourrey C."/>
            <person name="LaButti K."/>
            <person name="Lindquist E.A."/>
            <person name="Lipzen A."/>
            <person name="Lundell T."/>
            <person name="Morin E."/>
            <person name="Murat C."/>
            <person name="Riley R."/>
            <person name="Ohm R."/>
            <person name="Sun H."/>
            <person name="Tunlid A."/>
            <person name="Henrissat B."/>
            <person name="Grigoriev I.V."/>
            <person name="Hibbett D.S."/>
            <person name="Martin F."/>
        </authorList>
    </citation>
    <scope>NUCLEOTIDE SEQUENCE [LARGE SCALE GENOMIC DNA]</scope>
    <source>
        <strain evidence="10 11">SS14</strain>
    </source>
</reference>
<gene>
    <name evidence="10" type="ORF">M422DRAFT_36634</name>
</gene>
<dbReference type="InterPro" id="IPR001138">
    <property type="entry name" value="Zn2Cys6_DnaBD"/>
</dbReference>
<accession>A0A0C9TKH1</accession>
<evidence type="ECO:0000259" key="9">
    <source>
        <dbReference type="PROSITE" id="PS50048"/>
    </source>
</evidence>
<evidence type="ECO:0000313" key="10">
    <source>
        <dbReference type="EMBL" id="KIJ30263.1"/>
    </source>
</evidence>
<dbReference type="InterPro" id="IPR052202">
    <property type="entry name" value="Yeast_MetPath_Reg"/>
</dbReference>
<evidence type="ECO:0000256" key="1">
    <source>
        <dbReference type="ARBA" id="ARBA00004123"/>
    </source>
</evidence>
<feature type="region of interest" description="Disordered" evidence="8">
    <location>
        <begin position="1"/>
        <end position="59"/>
    </location>
</feature>
<organism evidence="10 11">
    <name type="scientific">Sphaerobolus stellatus (strain SS14)</name>
    <dbReference type="NCBI Taxonomy" id="990650"/>
    <lineage>
        <taxon>Eukaryota</taxon>
        <taxon>Fungi</taxon>
        <taxon>Dikarya</taxon>
        <taxon>Basidiomycota</taxon>
        <taxon>Agaricomycotina</taxon>
        <taxon>Agaricomycetes</taxon>
        <taxon>Phallomycetidae</taxon>
        <taxon>Geastrales</taxon>
        <taxon>Sphaerobolaceae</taxon>
        <taxon>Sphaerobolus</taxon>
    </lineage>
</organism>
<dbReference type="PANTHER" id="PTHR47782:SF12">
    <property type="entry name" value="ZN(II)2CYS6 TRANSCRIPTION FACTOR (EUROFUNG)"/>
    <property type="match status" value="1"/>
</dbReference>
<feature type="domain" description="Zn(2)-C6 fungal-type" evidence="9">
    <location>
        <begin position="60"/>
        <end position="88"/>
    </location>
</feature>
<keyword evidence="4" id="KW-0805">Transcription regulation</keyword>
<name>A0A0C9TKH1_SPHS4</name>
<keyword evidence="3" id="KW-0862">Zinc</keyword>
<dbReference type="HOGENOM" id="CLU_1797683_0_0_1"/>
<evidence type="ECO:0000256" key="2">
    <source>
        <dbReference type="ARBA" id="ARBA00022723"/>
    </source>
</evidence>
<proteinExistence type="predicted"/>
<dbReference type="PANTHER" id="PTHR47782">
    <property type="entry name" value="ZN(II)2CYS6 TRANSCRIPTION FACTOR (EUROFUNG)-RELATED"/>
    <property type="match status" value="1"/>
</dbReference>
<dbReference type="GO" id="GO:0008270">
    <property type="term" value="F:zinc ion binding"/>
    <property type="evidence" value="ECO:0007669"/>
    <property type="project" value="InterPro"/>
</dbReference>
<dbReference type="GO" id="GO:0000981">
    <property type="term" value="F:DNA-binding transcription factor activity, RNA polymerase II-specific"/>
    <property type="evidence" value="ECO:0007669"/>
    <property type="project" value="InterPro"/>
</dbReference>
<evidence type="ECO:0000256" key="5">
    <source>
        <dbReference type="ARBA" id="ARBA00023125"/>
    </source>
</evidence>
<sequence>MTHIPAHHPDIAAVHGAPPALPEPIPLAHPVPTRKRKANIEDDAEPSNPEPTRLKRSHGPCARCRSKKIKCDSMHPRCTACQNAGTGCHQEDQHHQTLIRRGDTEAIEHKLAQSELLLKRQFPDFSLDELDTVTQGEVARATSP</sequence>
<dbReference type="PROSITE" id="PS50048">
    <property type="entry name" value="ZN2_CY6_FUNGAL_2"/>
    <property type="match status" value="1"/>
</dbReference>
<dbReference type="OrthoDB" id="39175at2759"/>
<dbReference type="GO" id="GO:0005634">
    <property type="term" value="C:nucleus"/>
    <property type="evidence" value="ECO:0007669"/>
    <property type="project" value="UniProtKB-SubCell"/>
</dbReference>
<dbReference type="SMART" id="SM00066">
    <property type="entry name" value="GAL4"/>
    <property type="match status" value="1"/>
</dbReference>
<evidence type="ECO:0000313" key="11">
    <source>
        <dbReference type="Proteomes" id="UP000054279"/>
    </source>
</evidence>
<dbReference type="CDD" id="cd00067">
    <property type="entry name" value="GAL4"/>
    <property type="match status" value="1"/>
</dbReference>
<keyword evidence="11" id="KW-1185">Reference proteome</keyword>
<dbReference type="InterPro" id="IPR036864">
    <property type="entry name" value="Zn2-C6_fun-type_DNA-bd_sf"/>
</dbReference>
<keyword evidence="6" id="KW-0804">Transcription</keyword>
<protein>
    <recommendedName>
        <fullName evidence="9">Zn(2)-C6 fungal-type domain-containing protein</fullName>
    </recommendedName>
</protein>
<dbReference type="AlphaFoldDB" id="A0A0C9TKH1"/>
<dbReference type="GO" id="GO:0045944">
    <property type="term" value="P:positive regulation of transcription by RNA polymerase II"/>
    <property type="evidence" value="ECO:0007669"/>
    <property type="project" value="TreeGrafter"/>
</dbReference>
<dbReference type="EMBL" id="KN837265">
    <property type="protein sequence ID" value="KIJ30263.1"/>
    <property type="molecule type" value="Genomic_DNA"/>
</dbReference>
<dbReference type="Proteomes" id="UP000054279">
    <property type="component" value="Unassembled WGS sequence"/>
</dbReference>